<protein>
    <recommendedName>
        <fullName evidence="3">Bifunctional lysine-specific demethylase and histidyl-hydroxylase</fullName>
    </recommendedName>
</protein>
<sequence length="151" mass="16779">MNHTNTAALTTETITHLHSHHYALVDDFLTQEIADTLLQDAQILFTKGSITQHYFSFGGALYQKPNVHELDLSGDVSATTIGSWITVLDTVGPEFLRRIHEFDEEASKNDALVRRLCLDVDYTPAIKLQVNSGGGSFPWHFDNASTCLCNV</sequence>
<accession>A0ABD3NLZ7</accession>
<evidence type="ECO:0000313" key="1">
    <source>
        <dbReference type="EMBL" id="KAL3776156.1"/>
    </source>
</evidence>
<dbReference type="Gene3D" id="2.60.120.620">
    <property type="entry name" value="q2cbj1_9rhob like domain"/>
    <property type="match status" value="1"/>
</dbReference>
<keyword evidence="2" id="KW-1185">Reference proteome</keyword>
<name>A0ABD3NLZ7_9STRA</name>
<gene>
    <name evidence="1" type="ORF">ACHAWO_004477</name>
</gene>
<reference evidence="1 2" key="1">
    <citation type="submission" date="2024-10" db="EMBL/GenBank/DDBJ databases">
        <title>Updated reference genomes for cyclostephanoid diatoms.</title>
        <authorList>
            <person name="Roberts W.R."/>
            <person name="Alverson A.J."/>
        </authorList>
    </citation>
    <scope>NUCLEOTIDE SEQUENCE [LARGE SCALE GENOMIC DNA]</scope>
    <source>
        <strain evidence="1 2">AJA010-31</strain>
    </source>
</reference>
<comment type="caution">
    <text evidence="1">The sequence shown here is derived from an EMBL/GenBank/DDBJ whole genome shotgun (WGS) entry which is preliminary data.</text>
</comment>
<evidence type="ECO:0008006" key="3">
    <source>
        <dbReference type="Google" id="ProtNLM"/>
    </source>
</evidence>
<dbReference type="AlphaFoldDB" id="A0ABD3NLZ7"/>
<organism evidence="1 2">
    <name type="scientific">Cyclotella atomus</name>
    <dbReference type="NCBI Taxonomy" id="382360"/>
    <lineage>
        <taxon>Eukaryota</taxon>
        <taxon>Sar</taxon>
        <taxon>Stramenopiles</taxon>
        <taxon>Ochrophyta</taxon>
        <taxon>Bacillariophyta</taxon>
        <taxon>Coscinodiscophyceae</taxon>
        <taxon>Thalassiosirophycidae</taxon>
        <taxon>Stephanodiscales</taxon>
        <taxon>Stephanodiscaceae</taxon>
        <taxon>Cyclotella</taxon>
    </lineage>
</organism>
<proteinExistence type="predicted"/>
<dbReference type="Proteomes" id="UP001530400">
    <property type="component" value="Unassembled WGS sequence"/>
</dbReference>
<evidence type="ECO:0000313" key="2">
    <source>
        <dbReference type="Proteomes" id="UP001530400"/>
    </source>
</evidence>
<dbReference type="EMBL" id="JALLPJ020001114">
    <property type="protein sequence ID" value="KAL3776156.1"/>
    <property type="molecule type" value="Genomic_DNA"/>
</dbReference>